<dbReference type="EMBL" id="FQUS01000005">
    <property type="protein sequence ID" value="SHF10472.1"/>
    <property type="molecule type" value="Genomic_DNA"/>
</dbReference>
<protein>
    <submittedName>
        <fullName evidence="5">N-ethylmaleimide reductase</fullName>
    </submittedName>
</protein>
<dbReference type="InterPro" id="IPR013785">
    <property type="entry name" value="Aldolase_TIM"/>
</dbReference>
<comment type="similarity">
    <text evidence="2">Belongs to the NADH:flavin oxidoreductase/NADH oxidase family.</text>
</comment>
<dbReference type="Proteomes" id="UP000184041">
    <property type="component" value="Unassembled WGS sequence"/>
</dbReference>
<evidence type="ECO:0000313" key="6">
    <source>
        <dbReference type="Proteomes" id="UP000184041"/>
    </source>
</evidence>
<dbReference type="GO" id="GO:0005829">
    <property type="term" value="C:cytosol"/>
    <property type="evidence" value="ECO:0007669"/>
    <property type="project" value="UniProtKB-ARBA"/>
</dbReference>
<dbReference type="InterPro" id="IPR045247">
    <property type="entry name" value="Oye-like"/>
</dbReference>
<dbReference type="PANTHER" id="PTHR22893:SF91">
    <property type="entry name" value="NADPH DEHYDROGENASE 2-RELATED"/>
    <property type="match status" value="1"/>
</dbReference>
<dbReference type="Pfam" id="PF00724">
    <property type="entry name" value="Oxidored_FMN"/>
    <property type="match status" value="1"/>
</dbReference>
<keyword evidence="6" id="KW-1185">Reference proteome</keyword>
<evidence type="ECO:0000256" key="2">
    <source>
        <dbReference type="ARBA" id="ARBA00005979"/>
    </source>
</evidence>
<dbReference type="GO" id="GO:0010181">
    <property type="term" value="F:FMN binding"/>
    <property type="evidence" value="ECO:0007669"/>
    <property type="project" value="InterPro"/>
</dbReference>
<proteinExistence type="inferred from homology"/>
<dbReference type="CDD" id="cd02933">
    <property type="entry name" value="OYE_like_FMN"/>
    <property type="match status" value="1"/>
</dbReference>
<gene>
    <name evidence="5" type="ORF">SAMN05443144_105187</name>
</gene>
<dbReference type="Gene3D" id="3.20.20.70">
    <property type="entry name" value="Aldolase class I"/>
    <property type="match status" value="1"/>
</dbReference>
<accession>A0A1M4YY94</accession>
<evidence type="ECO:0000259" key="4">
    <source>
        <dbReference type="Pfam" id="PF00724"/>
    </source>
</evidence>
<dbReference type="InterPro" id="IPR001155">
    <property type="entry name" value="OxRdtase_FMN_N"/>
</dbReference>
<name>A0A1M4YY94_9BACT</name>
<keyword evidence="3" id="KW-0560">Oxidoreductase</keyword>
<reference evidence="5 6" key="1">
    <citation type="submission" date="2016-11" db="EMBL/GenBank/DDBJ databases">
        <authorList>
            <person name="Jaros S."/>
            <person name="Januszkiewicz K."/>
            <person name="Wedrychowicz H."/>
        </authorList>
    </citation>
    <scope>NUCLEOTIDE SEQUENCE [LARGE SCALE GENOMIC DNA]</scope>
    <source>
        <strain evidence="5 6">DSM 21986</strain>
    </source>
</reference>
<dbReference type="FunFam" id="3.20.20.70:FF:000059">
    <property type="entry name" value="N-ethylmaleimide reductase, FMN-linked"/>
    <property type="match status" value="1"/>
</dbReference>
<organism evidence="5 6">
    <name type="scientific">Fodinibius roseus</name>
    <dbReference type="NCBI Taxonomy" id="1194090"/>
    <lineage>
        <taxon>Bacteria</taxon>
        <taxon>Pseudomonadati</taxon>
        <taxon>Balneolota</taxon>
        <taxon>Balneolia</taxon>
        <taxon>Balneolales</taxon>
        <taxon>Balneolaceae</taxon>
        <taxon>Fodinibius</taxon>
    </lineage>
</organism>
<dbReference type="STRING" id="1194090.SAMN05443144_105187"/>
<dbReference type="AlphaFoldDB" id="A0A1M4YY94"/>
<evidence type="ECO:0000256" key="1">
    <source>
        <dbReference type="ARBA" id="ARBA00001917"/>
    </source>
</evidence>
<sequence length="349" mass="38337">MTRSRAGKGNVATDLMARYYQQRAEAGLVITEGTQISQQGQGYAWTPGIHSPKQVAGWRKVTDAVHEKDGLIFAQLWHVGRLSHTSFQPEQKAPVSSSALVADGVEVYVAPDGKGPESGIGKMVQHSKPRALTIPEIKQTIKDFGKAATNAQEAGFDGIELHGANGYLINQFLDSQSSNRTDKYGGSLKNRLRFLREVTREVVDVLGPKKVGVRLAPLTTLNGTKDDHPKETYLAVAEMLDEFDIAYIHIAEADWDDAPLMPVAFKQSLRDAFSGTMIYSGKYNKQKAVSALEQGWADMIGFGRPFIANPDLPYRLKHDFPLAQGDPDTYFGGGAEGYTDYPLYKNGKQ</sequence>
<comment type="cofactor">
    <cofactor evidence="1">
        <name>FMN</name>
        <dbReference type="ChEBI" id="CHEBI:58210"/>
    </cofactor>
</comment>
<dbReference type="PANTHER" id="PTHR22893">
    <property type="entry name" value="NADH OXIDOREDUCTASE-RELATED"/>
    <property type="match status" value="1"/>
</dbReference>
<evidence type="ECO:0000313" key="5">
    <source>
        <dbReference type="EMBL" id="SHF10472.1"/>
    </source>
</evidence>
<dbReference type="SUPFAM" id="SSF51395">
    <property type="entry name" value="FMN-linked oxidoreductases"/>
    <property type="match status" value="1"/>
</dbReference>
<feature type="domain" description="NADH:flavin oxidoreductase/NADH oxidase N-terminal" evidence="4">
    <location>
        <begin position="4"/>
        <end position="321"/>
    </location>
</feature>
<evidence type="ECO:0000256" key="3">
    <source>
        <dbReference type="ARBA" id="ARBA00023002"/>
    </source>
</evidence>
<dbReference type="GO" id="GO:0016628">
    <property type="term" value="F:oxidoreductase activity, acting on the CH-CH group of donors, NAD or NADP as acceptor"/>
    <property type="evidence" value="ECO:0007669"/>
    <property type="project" value="UniProtKB-ARBA"/>
</dbReference>